<keyword evidence="4" id="KW-0238">DNA-binding</keyword>
<dbReference type="GO" id="GO:0005737">
    <property type="term" value="C:cytoplasm"/>
    <property type="evidence" value="ECO:0007669"/>
    <property type="project" value="UniProtKB-SubCell"/>
</dbReference>
<dbReference type="PANTHER" id="PTHR33164">
    <property type="entry name" value="TRANSCRIPTIONAL REGULATOR, MARR FAMILY"/>
    <property type="match status" value="1"/>
</dbReference>
<keyword evidence="3" id="KW-0805">Transcription regulation</keyword>
<protein>
    <submittedName>
        <fullName evidence="7">MarR family transcriptional regulator</fullName>
    </submittedName>
</protein>
<dbReference type="GO" id="GO:0003677">
    <property type="term" value="F:DNA binding"/>
    <property type="evidence" value="ECO:0007669"/>
    <property type="project" value="UniProtKB-KW"/>
</dbReference>
<sequence length="166" mass="18321">MANEDVVQTAPFAVPLPVDDQLCFAVYSLSHAFNRTYKPLLDRFGLTYPQYLVLLALWEHKMMTVKQIGEQLGLDSGTLSPLLKRLDTAGLVSRTRDRKDERQVNIALTEKGKALQAEAGHVQTAIGSAIGCSTDEARALRRVLEALTQRLSQPELSEPEETIDAG</sequence>
<name>A0AA43ZIC9_9HYPH</name>
<evidence type="ECO:0000256" key="1">
    <source>
        <dbReference type="ARBA" id="ARBA00004496"/>
    </source>
</evidence>
<proteinExistence type="predicted"/>
<evidence type="ECO:0000256" key="3">
    <source>
        <dbReference type="ARBA" id="ARBA00023015"/>
    </source>
</evidence>
<evidence type="ECO:0000256" key="4">
    <source>
        <dbReference type="ARBA" id="ARBA00023125"/>
    </source>
</evidence>
<feature type="domain" description="HTH marR-type" evidence="6">
    <location>
        <begin position="19"/>
        <end position="149"/>
    </location>
</feature>
<keyword evidence="8" id="KW-1185">Reference proteome</keyword>
<comment type="caution">
    <text evidence="7">The sequence shown here is derived from an EMBL/GenBank/DDBJ whole genome shotgun (WGS) entry which is preliminary data.</text>
</comment>
<dbReference type="PROSITE" id="PS50995">
    <property type="entry name" value="HTH_MARR_2"/>
    <property type="match status" value="1"/>
</dbReference>
<evidence type="ECO:0000313" key="7">
    <source>
        <dbReference type="EMBL" id="NHT78415.1"/>
    </source>
</evidence>
<comment type="subcellular location">
    <subcellularLocation>
        <location evidence="1">Cytoplasm</location>
    </subcellularLocation>
</comment>
<organism evidence="7 8">
    <name type="scientific">Ferranicluibacter rubi</name>
    <dbReference type="NCBI Taxonomy" id="2715133"/>
    <lineage>
        <taxon>Bacteria</taxon>
        <taxon>Pseudomonadati</taxon>
        <taxon>Pseudomonadota</taxon>
        <taxon>Alphaproteobacteria</taxon>
        <taxon>Hyphomicrobiales</taxon>
        <taxon>Rhizobiaceae</taxon>
        <taxon>Ferranicluibacter</taxon>
    </lineage>
</organism>
<dbReference type="PRINTS" id="PR00598">
    <property type="entry name" value="HTHMARR"/>
</dbReference>
<dbReference type="PANTHER" id="PTHR33164:SF5">
    <property type="entry name" value="ORGANIC HYDROPEROXIDE RESISTANCE TRANSCRIPTIONAL REGULATOR"/>
    <property type="match status" value="1"/>
</dbReference>
<dbReference type="InterPro" id="IPR000835">
    <property type="entry name" value="HTH_MarR-typ"/>
</dbReference>
<dbReference type="SUPFAM" id="SSF46785">
    <property type="entry name" value="Winged helix' DNA-binding domain"/>
    <property type="match status" value="1"/>
</dbReference>
<dbReference type="Pfam" id="PF22381">
    <property type="entry name" value="Staph_reg_Sar_Rot"/>
    <property type="match status" value="1"/>
</dbReference>
<dbReference type="InterPro" id="IPR036388">
    <property type="entry name" value="WH-like_DNA-bd_sf"/>
</dbReference>
<keyword evidence="2" id="KW-0963">Cytoplasm</keyword>
<dbReference type="InterPro" id="IPR055166">
    <property type="entry name" value="Transc_reg_Sar_Rot_HTH"/>
</dbReference>
<dbReference type="InterPro" id="IPR039422">
    <property type="entry name" value="MarR/SlyA-like"/>
</dbReference>
<evidence type="ECO:0000313" key="8">
    <source>
        <dbReference type="Proteomes" id="UP001155840"/>
    </source>
</evidence>
<dbReference type="GO" id="GO:0003700">
    <property type="term" value="F:DNA-binding transcription factor activity"/>
    <property type="evidence" value="ECO:0007669"/>
    <property type="project" value="InterPro"/>
</dbReference>
<dbReference type="InterPro" id="IPR036390">
    <property type="entry name" value="WH_DNA-bd_sf"/>
</dbReference>
<dbReference type="InterPro" id="IPR011991">
    <property type="entry name" value="ArsR-like_HTH"/>
</dbReference>
<dbReference type="CDD" id="cd00090">
    <property type="entry name" value="HTH_ARSR"/>
    <property type="match status" value="1"/>
</dbReference>
<evidence type="ECO:0000256" key="5">
    <source>
        <dbReference type="ARBA" id="ARBA00023163"/>
    </source>
</evidence>
<dbReference type="AlphaFoldDB" id="A0AA43ZIC9"/>
<dbReference type="Proteomes" id="UP001155840">
    <property type="component" value="Unassembled WGS sequence"/>
</dbReference>
<dbReference type="Gene3D" id="1.10.10.10">
    <property type="entry name" value="Winged helix-like DNA-binding domain superfamily/Winged helix DNA-binding domain"/>
    <property type="match status" value="1"/>
</dbReference>
<accession>A0AA43ZIC9</accession>
<evidence type="ECO:0000259" key="6">
    <source>
        <dbReference type="PROSITE" id="PS50995"/>
    </source>
</evidence>
<dbReference type="SMART" id="SM00347">
    <property type="entry name" value="HTH_MARR"/>
    <property type="match status" value="1"/>
</dbReference>
<keyword evidence="5" id="KW-0804">Transcription</keyword>
<dbReference type="FunFam" id="1.10.10.10:FF:000163">
    <property type="entry name" value="MarR family transcriptional regulator"/>
    <property type="match status" value="1"/>
</dbReference>
<reference evidence="7" key="1">
    <citation type="submission" date="2020-03" db="EMBL/GenBank/DDBJ databases">
        <title>Ferranicluibacter endophyticum gen. nov., sp. nov., a new genus isolated from Rubus ulmifolius Schott. stem.</title>
        <authorList>
            <person name="Roca-Couso R."/>
            <person name="Flores-Felix J.D."/>
            <person name="Igual J.M."/>
            <person name="Rivas R."/>
        </authorList>
    </citation>
    <scope>NUCLEOTIDE SEQUENCE</scope>
    <source>
        <strain evidence="7">CRRU44</strain>
    </source>
</reference>
<gene>
    <name evidence="7" type="ORF">G8E10_22165</name>
</gene>
<dbReference type="GO" id="GO:0006950">
    <property type="term" value="P:response to stress"/>
    <property type="evidence" value="ECO:0007669"/>
    <property type="project" value="TreeGrafter"/>
</dbReference>
<dbReference type="EMBL" id="JAANCM010000014">
    <property type="protein sequence ID" value="NHT78415.1"/>
    <property type="molecule type" value="Genomic_DNA"/>
</dbReference>
<evidence type="ECO:0000256" key="2">
    <source>
        <dbReference type="ARBA" id="ARBA00022490"/>
    </source>
</evidence>